<protein>
    <recommendedName>
        <fullName evidence="11">Polyhydroxybutyrate depolymerase</fullName>
    </recommendedName>
</protein>
<comment type="subcellular location">
    <subcellularLocation>
        <location evidence="1">Secreted</location>
    </subcellularLocation>
</comment>
<dbReference type="Gene3D" id="3.40.50.1820">
    <property type="entry name" value="alpha/beta hydrolase"/>
    <property type="match status" value="1"/>
</dbReference>
<evidence type="ECO:0000313" key="9">
    <source>
        <dbReference type="EMBL" id="BCS97467.1"/>
    </source>
</evidence>
<evidence type="ECO:0000256" key="6">
    <source>
        <dbReference type="ARBA" id="ARBA00023277"/>
    </source>
</evidence>
<evidence type="ECO:0000256" key="1">
    <source>
        <dbReference type="ARBA" id="ARBA00004613"/>
    </source>
</evidence>
<dbReference type="PANTHER" id="PTHR38050:SF2">
    <property type="entry name" value="FERULOYL ESTERASE C-RELATED"/>
    <property type="match status" value="1"/>
</dbReference>
<dbReference type="PANTHER" id="PTHR38050">
    <property type="match status" value="1"/>
</dbReference>
<keyword evidence="5" id="KW-0378">Hydrolase</keyword>
<reference evidence="9 10" key="1">
    <citation type="submission" date="2021-02" db="EMBL/GenBank/DDBJ databases">
        <title>Complete genome of Desulfoluna sp. strain ASN36.</title>
        <authorList>
            <person name="Takahashi A."/>
            <person name="Kojima H."/>
            <person name="Fukui M."/>
        </authorList>
    </citation>
    <scope>NUCLEOTIDE SEQUENCE [LARGE SCALE GENOMIC DNA]</scope>
    <source>
        <strain evidence="9 10">ASN36</strain>
    </source>
</reference>
<feature type="chain" id="PRO_5047240680" description="Polyhydroxybutyrate depolymerase" evidence="8">
    <location>
        <begin position="20"/>
        <end position="298"/>
    </location>
</feature>
<dbReference type="Proteomes" id="UP001320148">
    <property type="component" value="Chromosome"/>
</dbReference>
<dbReference type="PROSITE" id="PS51257">
    <property type="entry name" value="PROKAR_LIPOPROTEIN"/>
    <property type="match status" value="1"/>
</dbReference>
<evidence type="ECO:0000313" key="10">
    <source>
        <dbReference type="Proteomes" id="UP001320148"/>
    </source>
</evidence>
<evidence type="ECO:0000256" key="4">
    <source>
        <dbReference type="ARBA" id="ARBA00022729"/>
    </source>
</evidence>
<name>A0ABN6F4X2_9BACT</name>
<dbReference type="SUPFAM" id="SSF53474">
    <property type="entry name" value="alpha/beta-Hydrolases"/>
    <property type="match status" value="1"/>
</dbReference>
<dbReference type="EMBL" id="AP024488">
    <property type="protein sequence ID" value="BCS97467.1"/>
    <property type="molecule type" value="Genomic_DNA"/>
</dbReference>
<evidence type="ECO:0000256" key="8">
    <source>
        <dbReference type="SAM" id="SignalP"/>
    </source>
</evidence>
<keyword evidence="4 8" id="KW-0732">Signal</keyword>
<proteinExistence type="predicted"/>
<keyword evidence="2" id="KW-0964">Secreted</keyword>
<evidence type="ECO:0008006" key="11">
    <source>
        <dbReference type="Google" id="ProtNLM"/>
    </source>
</evidence>
<dbReference type="InterPro" id="IPR043595">
    <property type="entry name" value="FaeB/C/D"/>
</dbReference>
<keyword evidence="3" id="KW-0858">Xylan degradation</keyword>
<keyword evidence="6" id="KW-0119">Carbohydrate metabolism</keyword>
<keyword evidence="7" id="KW-0624">Polysaccharide degradation</keyword>
<sequence>MNLRSWMVCLLLLSVCLMAGCDEYRDDPGGSLGPGNWKLKLSYDGKTRAVYLHIPSDYDAASPRPLLLSFHGYQDTPVGQAKKDEFPILSDSENFIVAYPEGSGTPGLLGWNAGPACCGAAENHDVDDVGFARFVVSHLQTRCAINGGQVYAHGHSNGGGMAHRLGREASDLFAAISVSSMPVLVPSVSPEYPIPVIHFHGTQDTTIDYTGGTIPLEEAPYMGAEESFLNWSGKNGCAYGAAVNTNHGSSWCTTFNACANGTSVTLCSLYGGGHSTLYDHGEIDVSLMAWEFMKAYSR</sequence>
<evidence type="ECO:0000256" key="3">
    <source>
        <dbReference type="ARBA" id="ARBA00022651"/>
    </source>
</evidence>
<keyword evidence="10" id="KW-1185">Reference proteome</keyword>
<evidence type="ECO:0000256" key="2">
    <source>
        <dbReference type="ARBA" id="ARBA00022525"/>
    </source>
</evidence>
<dbReference type="InterPro" id="IPR029058">
    <property type="entry name" value="AB_hydrolase_fold"/>
</dbReference>
<gene>
    <name evidence="9" type="primary">lpqP</name>
    <name evidence="9" type="ORF">DSLASN_30990</name>
</gene>
<accession>A0ABN6F4X2</accession>
<evidence type="ECO:0000256" key="5">
    <source>
        <dbReference type="ARBA" id="ARBA00022801"/>
    </source>
</evidence>
<organism evidence="9 10">
    <name type="scientific">Desulfoluna limicola</name>
    <dbReference type="NCBI Taxonomy" id="2810562"/>
    <lineage>
        <taxon>Bacteria</taxon>
        <taxon>Pseudomonadati</taxon>
        <taxon>Thermodesulfobacteriota</taxon>
        <taxon>Desulfobacteria</taxon>
        <taxon>Desulfobacterales</taxon>
        <taxon>Desulfolunaceae</taxon>
        <taxon>Desulfoluna</taxon>
    </lineage>
</organism>
<dbReference type="RefSeq" id="WP_236888891.1">
    <property type="nucleotide sequence ID" value="NZ_AP024488.1"/>
</dbReference>
<evidence type="ECO:0000256" key="7">
    <source>
        <dbReference type="ARBA" id="ARBA00023326"/>
    </source>
</evidence>
<feature type="signal peptide" evidence="8">
    <location>
        <begin position="1"/>
        <end position="19"/>
    </location>
</feature>